<reference evidence="2 3" key="1">
    <citation type="submission" date="2018-01" db="EMBL/GenBank/DDBJ databases">
        <authorList>
            <person name="Gaut B.S."/>
            <person name="Morton B.R."/>
            <person name="Clegg M.T."/>
            <person name="Duvall M.R."/>
        </authorList>
    </citation>
    <scope>NUCLEOTIDE SEQUENCE [LARGE SCALE GENOMIC DNA]</scope>
    <source>
        <strain evidence="2 3">HR-AV</strain>
    </source>
</reference>
<feature type="coiled-coil region" evidence="1">
    <location>
        <begin position="4"/>
        <end position="31"/>
    </location>
</feature>
<proteinExistence type="predicted"/>
<gene>
    <name evidence="2" type="ORF">C3K47_01320</name>
</gene>
<keyword evidence="1" id="KW-0175">Coiled coil</keyword>
<evidence type="ECO:0000313" key="3">
    <source>
        <dbReference type="Proteomes" id="UP000236893"/>
    </source>
</evidence>
<accession>A0A2S5A9H6</accession>
<sequence length="143" mass="16085">MIKLTTKIENIEQLRAERARLKVLADAKELELNNQFKQINERLKPVQKALNFFMKGGGSENLMSSAFMSGIKSVVPYLLSSFITGKKRGFFGAATAVGGDLLLKNLKDLDFDKVLSSIGGLFKWKKKDSKGDEPIDWEHEIYT</sequence>
<protein>
    <submittedName>
        <fullName evidence="2">Uncharacterized protein</fullName>
    </submittedName>
</protein>
<keyword evidence="3" id="KW-1185">Reference proteome</keyword>
<comment type="caution">
    <text evidence="2">The sequence shown here is derived from an EMBL/GenBank/DDBJ whole genome shotgun (WGS) entry which is preliminary data.</text>
</comment>
<name>A0A2S5A9H6_9SPHI</name>
<dbReference type="AlphaFoldDB" id="A0A2S5A9H6"/>
<organism evidence="2 3">
    <name type="scientific">Solitalea longa</name>
    <dbReference type="NCBI Taxonomy" id="2079460"/>
    <lineage>
        <taxon>Bacteria</taxon>
        <taxon>Pseudomonadati</taxon>
        <taxon>Bacteroidota</taxon>
        <taxon>Sphingobacteriia</taxon>
        <taxon>Sphingobacteriales</taxon>
        <taxon>Sphingobacteriaceae</taxon>
        <taxon>Solitalea</taxon>
    </lineage>
</organism>
<evidence type="ECO:0000313" key="2">
    <source>
        <dbReference type="EMBL" id="POY39164.1"/>
    </source>
</evidence>
<evidence type="ECO:0000256" key="1">
    <source>
        <dbReference type="SAM" id="Coils"/>
    </source>
</evidence>
<dbReference type="EMBL" id="PQVF01000001">
    <property type="protein sequence ID" value="POY39164.1"/>
    <property type="molecule type" value="Genomic_DNA"/>
</dbReference>
<dbReference type="Proteomes" id="UP000236893">
    <property type="component" value="Unassembled WGS sequence"/>
</dbReference>